<keyword evidence="3" id="KW-1185">Reference proteome</keyword>
<sequence length="280" mass="30795">MAYPGGAGEGGCPRPPPSPPLKILATEYTTLSQNRDVKLTAFAVVSRLASEISGGPLLLHYPTLSVIIDSYILFLVQRPATHWSNRSTCDIFIRPRLRRAARPHPGVACPTKSPARCGNERGNLKRVISLSNAVDTVCPIQVPPVKSDTFSANRPRPHDRLVIDAVRSANTEEKDVPTKQSRTDPLLVIFDSAAAYPCRRWRRAKSAPHTRAAETMRRVAEMRSARIDSASLREVCFNGTPARRESERGKKRARPANMAAPPRLSPNAITVSIPSLLDHF</sequence>
<dbReference type="AlphaFoldDB" id="A0A4C1V014"/>
<evidence type="ECO:0000313" key="2">
    <source>
        <dbReference type="EMBL" id="GBP31384.1"/>
    </source>
</evidence>
<dbReference type="Proteomes" id="UP000299102">
    <property type="component" value="Unassembled WGS sequence"/>
</dbReference>
<dbReference type="EMBL" id="BGZK01000245">
    <property type="protein sequence ID" value="GBP31384.1"/>
    <property type="molecule type" value="Genomic_DNA"/>
</dbReference>
<accession>A0A4C1V014</accession>
<evidence type="ECO:0000313" key="3">
    <source>
        <dbReference type="Proteomes" id="UP000299102"/>
    </source>
</evidence>
<name>A0A4C1V014_EUMVA</name>
<proteinExistence type="predicted"/>
<gene>
    <name evidence="2" type="ORF">EVAR_13504_1</name>
</gene>
<reference evidence="2 3" key="1">
    <citation type="journal article" date="2019" name="Commun. Biol.">
        <title>The bagworm genome reveals a unique fibroin gene that provides high tensile strength.</title>
        <authorList>
            <person name="Kono N."/>
            <person name="Nakamura H."/>
            <person name="Ohtoshi R."/>
            <person name="Tomita M."/>
            <person name="Numata K."/>
            <person name="Arakawa K."/>
        </authorList>
    </citation>
    <scope>NUCLEOTIDE SEQUENCE [LARGE SCALE GENOMIC DNA]</scope>
</reference>
<evidence type="ECO:0000256" key="1">
    <source>
        <dbReference type="SAM" id="MobiDB-lite"/>
    </source>
</evidence>
<organism evidence="2 3">
    <name type="scientific">Eumeta variegata</name>
    <name type="common">Bagworm moth</name>
    <name type="synonym">Eumeta japonica</name>
    <dbReference type="NCBI Taxonomy" id="151549"/>
    <lineage>
        <taxon>Eukaryota</taxon>
        <taxon>Metazoa</taxon>
        <taxon>Ecdysozoa</taxon>
        <taxon>Arthropoda</taxon>
        <taxon>Hexapoda</taxon>
        <taxon>Insecta</taxon>
        <taxon>Pterygota</taxon>
        <taxon>Neoptera</taxon>
        <taxon>Endopterygota</taxon>
        <taxon>Lepidoptera</taxon>
        <taxon>Glossata</taxon>
        <taxon>Ditrysia</taxon>
        <taxon>Tineoidea</taxon>
        <taxon>Psychidae</taxon>
        <taxon>Oiketicinae</taxon>
        <taxon>Eumeta</taxon>
    </lineage>
</organism>
<comment type="caution">
    <text evidence="2">The sequence shown here is derived from an EMBL/GenBank/DDBJ whole genome shotgun (WGS) entry which is preliminary data.</text>
</comment>
<protein>
    <submittedName>
        <fullName evidence="2">Uncharacterized protein</fullName>
    </submittedName>
</protein>
<feature type="region of interest" description="Disordered" evidence="1">
    <location>
        <begin position="239"/>
        <end position="265"/>
    </location>
</feature>